<evidence type="ECO:0000256" key="1">
    <source>
        <dbReference type="ARBA" id="ARBA00008798"/>
    </source>
</evidence>
<dbReference type="InterPro" id="IPR007634">
    <property type="entry name" value="RNA_pol_sigma_54_DNA-bd"/>
</dbReference>
<dbReference type="PROSITE" id="PS00718">
    <property type="entry name" value="SIGMA54_2"/>
    <property type="match status" value="1"/>
</dbReference>
<dbReference type="Pfam" id="PF04963">
    <property type="entry name" value="Sigma54_CBD"/>
    <property type="match status" value="1"/>
</dbReference>
<evidence type="ECO:0000313" key="11">
    <source>
        <dbReference type="EMBL" id="KGG80295.1"/>
    </source>
</evidence>
<dbReference type="InterPro" id="IPR007046">
    <property type="entry name" value="RNA_pol_sigma_54_core-bd"/>
</dbReference>
<dbReference type="STRING" id="1156417.Y919_07010"/>
<dbReference type="PANTHER" id="PTHR32248:SF4">
    <property type="entry name" value="RNA POLYMERASE SIGMA-54 FACTOR"/>
    <property type="match status" value="1"/>
</dbReference>
<keyword evidence="6" id="KW-0731">Sigma factor</keyword>
<dbReference type="GO" id="GO:0016779">
    <property type="term" value="F:nucleotidyltransferase activity"/>
    <property type="evidence" value="ECO:0007669"/>
    <property type="project" value="UniProtKB-KW"/>
</dbReference>
<organism evidence="11 12">
    <name type="scientific">Caloranaerobacter azorensis H53214</name>
    <dbReference type="NCBI Taxonomy" id="1156417"/>
    <lineage>
        <taxon>Bacteria</taxon>
        <taxon>Bacillati</taxon>
        <taxon>Bacillota</taxon>
        <taxon>Tissierellia</taxon>
        <taxon>Tissierellales</taxon>
        <taxon>Thermohalobacteraceae</taxon>
        <taxon>Caloranaerobacter</taxon>
    </lineage>
</organism>
<dbReference type="Pfam" id="PF04552">
    <property type="entry name" value="Sigma54_DBD"/>
    <property type="match status" value="1"/>
</dbReference>
<protein>
    <submittedName>
        <fullName evidence="11">DNA-directed RNA polymerase subunit sigma-24</fullName>
    </submittedName>
</protein>
<proteinExistence type="inferred from homology"/>
<feature type="domain" description="RNA polymerase sigma factor 54 DNA-binding" evidence="9">
    <location>
        <begin position="301"/>
        <end position="458"/>
    </location>
</feature>
<dbReference type="RefSeq" id="WP_035163543.1">
    <property type="nucleotide sequence ID" value="NZ_AZTB01000031.1"/>
</dbReference>
<evidence type="ECO:0000259" key="10">
    <source>
        <dbReference type="Pfam" id="PF04963"/>
    </source>
</evidence>
<dbReference type="GO" id="GO:0003677">
    <property type="term" value="F:DNA binding"/>
    <property type="evidence" value="ECO:0007669"/>
    <property type="project" value="UniProtKB-KW"/>
</dbReference>
<keyword evidence="2 11" id="KW-0240">DNA-directed RNA polymerase</keyword>
<dbReference type="GO" id="GO:0016987">
    <property type="term" value="F:sigma factor activity"/>
    <property type="evidence" value="ECO:0007669"/>
    <property type="project" value="UniProtKB-KW"/>
</dbReference>
<evidence type="ECO:0000256" key="4">
    <source>
        <dbReference type="ARBA" id="ARBA00022695"/>
    </source>
</evidence>
<dbReference type="GO" id="GO:0006352">
    <property type="term" value="P:DNA-templated transcription initiation"/>
    <property type="evidence" value="ECO:0007669"/>
    <property type="project" value="InterPro"/>
</dbReference>
<dbReference type="PROSITE" id="PS00717">
    <property type="entry name" value="SIGMA54_1"/>
    <property type="match status" value="1"/>
</dbReference>
<dbReference type="PRINTS" id="PR00045">
    <property type="entry name" value="SIGMA54FCT"/>
</dbReference>
<dbReference type="Gene3D" id="1.10.10.60">
    <property type="entry name" value="Homeodomain-like"/>
    <property type="match status" value="1"/>
</dbReference>
<gene>
    <name evidence="11" type="ORF">Y919_07010</name>
</gene>
<dbReference type="Proteomes" id="UP000029622">
    <property type="component" value="Unassembled WGS sequence"/>
</dbReference>
<evidence type="ECO:0000256" key="8">
    <source>
        <dbReference type="ARBA" id="ARBA00023163"/>
    </source>
</evidence>
<name>A0A096BGH3_9FIRM</name>
<keyword evidence="5" id="KW-0805">Transcription regulation</keyword>
<comment type="similarity">
    <text evidence="1">Belongs to the sigma-54 factor family.</text>
</comment>
<dbReference type="Pfam" id="PF00309">
    <property type="entry name" value="Sigma54_AID"/>
    <property type="match status" value="1"/>
</dbReference>
<reference evidence="11 12" key="1">
    <citation type="submission" date="2013-12" db="EMBL/GenBank/DDBJ databases">
        <title>Draft genome sequence of Caloranaerobacter sp. H53214.</title>
        <authorList>
            <person name="Jiang L.J."/>
            <person name="Shao Z.Z."/>
            <person name="Long M.N."/>
        </authorList>
    </citation>
    <scope>NUCLEOTIDE SEQUENCE [LARGE SCALE GENOMIC DNA]</scope>
    <source>
        <strain evidence="11 12">H53214</strain>
    </source>
</reference>
<evidence type="ECO:0000259" key="9">
    <source>
        <dbReference type="Pfam" id="PF04552"/>
    </source>
</evidence>
<keyword evidence="7" id="KW-0238">DNA-binding</keyword>
<dbReference type="AlphaFoldDB" id="A0A096BGH3"/>
<dbReference type="PANTHER" id="PTHR32248">
    <property type="entry name" value="RNA POLYMERASE SIGMA-54 FACTOR"/>
    <property type="match status" value="1"/>
</dbReference>
<keyword evidence="8" id="KW-0804">Transcription</keyword>
<evidence type="ECO:0000256" key="6">
    <source>
        <dbReference type="ARBA" id="ARBA00023082"/>
    </source>
</evidence>
<dbReference type="GO" id="GO:0001216">
    <property type="term" value="F:DNA-binding transcription activator activity"/>
    <property type="evidence" value="ECO:0007669"/>
    <property type="project" value="InterPro"/>
</dbReference>
<evidence type="ECO:0000256" key="3">
    <source>
        <dbReference type="ARBA" id="ARBA00022679"/>
    </source>
</evidence>
<dbReference type="NCBIfam" id="NF009118">
    <property type="entry name" value="PRK12469.1"/>
    <property type="match status" value="1"/>
</dbReference>
<dbReference type="PIRSF" id="PIRSF000774">
    <property type="entry name" value="RpoN"/>
    <property type="match status" value="1"/>
</dbReference>
<evidence type="ECO:0000256" key="5">
    <source>
        <dbReference type="ARBA" id="ARBA00023015"/>
    </source>
</evidence>
<keyword evidence="4" id="KW-0548">Nucleotidyltransferase</keyword>
<keyword evidence="3" id="KW-0808">Transferase</keyword>
<feature type="domain" description="RNA polymerase sigma factor 54 core-binding" evidence="10">
    <location>
        <begin position="98"/>
        <end position="287"/>
    </location>
</feature>
<sequence>MRLGFELSLQQSQKLILTPELRQAIKILQYTNFELSQFIEEELEKNPLLEIESREDNAEKDIDLDELKSGIDWKEYLGKYDDISYSSYKEDDSNDWILENYITYKTTLKEHLLFQLNLTLFDEMDKKIGEFIIESLDENGYLRITTSEIANRLKVDEDQVENVLKIIQTFDPVGVGAKDLKECLKIQLEDRGIKDSYVFKVLENYLEEIACNKLTKISKELGISIKKVQNICDLIKTLEPKPGRGFINSSDDVKFIKPDVTLEIIDGEYIIQVNDVTAPRLTVNNYYRRLLNQAIEEDIVKFIKCKLDSALWLIKSIEQRRMTIYRVAEAIVRYQREFFEKGKKALKPLSLKVIADELEIHESTVSRAINGKYIQTPKGIFELKFFFSRGVLANQEEISSTSVKSMIKELIESEDPKKPLSDQKITDILRKKNIKISRRTVAKYRDELNIPSSNLRKRY</sequence>
<dbReference type="NCBIfam" id="TIGR02395">
    <property type="entry name" value="rpoN_sigma"/>
    <property type="match status" value="1"/>
</dbReference>
<dbReference type="Gene3D" id="1.10.10.1330">
    <property type="entry name" value="RNA polymerase sigma-54 factor, core-binding domain"/>
    <property type="match status" value="1"/>
</dbReference>
<evidence type="ECO:0000313" key="12">
    <source>
        <dbReference type="Proteomes" id="UP000029622"/>
    </source>
</evidence>
<dbReference type="EMBL" id="AZTB01000031">
    <property type="protein sequence ID" value="KGG80295.1"/>
    <property type="molecule type" value="Genomic_DNA"/>
</dbReference>
<dbReference type="PROSITE" id="PS50044">
    <property type="entry name" value="SIGMA54_3"/>
    <property type="match status" value="1"/>
</dbReference>
<evidence type="ECO:0000256" key="2">
    <source>
        <dbReference type="ARBA" id="ARBA00022478"/>
    </source>
</evidence>
<evidence type="ECO:0000256" key="7">
    <source>
        <dbReference type="ARBA" id="ARBA00023125"/>
    </source>
</evidence>
<dbReference type="GO" id="GO:0000428">
    <property type="term" value="C:DNA-directed RNA polymerase complex"/>
    <property type="evidence" value="ECO:0007669"/>
    <property type="project" value="UniProtKB-KW"/>
</dbReference>
<dbReference type="InterPro" id="IPR038709">
    <property type="entry name" value="RpoN_core-bd_sf"/>
</dbReference>
<accession>A0A096BGH3</accession>
<comment type="caution">
    <text evidence="11">The sequence shown here is derived from an EMBL/GenBank/DDBJ whole genome shotgun (WGS) entry which is preliminary data.</text>
</comment>
<dbReference type="InterPro" id="IPR000394">
    <property type="entry name" value="RNA_pol_sigma_54"/>
</dbReference>